<dbReference type="PANTHER" id="PTHR47723:SF19">
    <property type="entry name" value="POLYNUCLEOTIDYL TRANSFERASE, RIBONUCLEASE H-LIKE SUPERFAMILY PROTEIN"/>
    <property type="match status" value="1"/>
</dbReference>
<dbReference type="SUPFAM" id="SSF53098">
    <property type="entry name" value="Ribonuclease H-like"/>
    <property type="match status" value="1"/>
</dbReference>
<dbReference type="Proteomes" id="UP000187609">
    <property type="component" value="Unassembled WGS sequence"/>
</dbReference>
<dbReference type="EMBL" id="MJEQ01004936">
    <property type="protein sequence ID" value="OIT20762.1"/>
    <property type="molecule type" value="Genomic_DNA"/>
</dbReference>
<evidence type="ECO:0000313" key="4">
    <source>
        <dbReference type="Proteomes" id="UP000187609"/>
    </source>
</evidence>
<name>A0A1J6JSP7_NICAT</name>
<dbReference type="GO" id="GO:0004523">
    <property type="term" value="F:RNA-DNA hybrid ribonuclease activity"/>
    <property type="evidence" value="ECO:0007669"/>
    <property type="project" value="InterPro"/>
</dbReference>
<accession>A0A1J6JSP7</accession>
<dbReference type="AlphaFoldDB" id="A0A1J6JSP7"/>
<dbReference type="SUPFAM" id="SSF56219">
    <property type="entry name" value="DNase I-like"/>
    <property type="match status" value="1"/>
</dbReference>
<dbReference type="InterPro" id="IPR012337">
    <property type="entry name" value="RNaseH-like_sf"/>
</dbReference>
<organism evidence="3 4">
    <name type="scientific">Nicotiana attenuata</name>
    <name type="common">Coyote tobacco</name>
    <dbReference type="NCBI Taxonomy" id="49451"/>
    <lineage>
        <taxon>Eukaryota</taxon>
        <taxon>Viridiplantae</taxon>
        <taxon>Streptophyta</taxon>
        <taxon>Embryophyta</taxon>
        <taxon>Tracheophyta</taxon>
        <taxon>Spermatophyta</taxon>
        <taxon>Magnoliopsida</taxon>
        <taxon>eudicotyledons</taxon>
        <taxon>Gunneridae</taxon>
        <taxon>Pentapetalae</taxon>
        <taxon>asterids</taxon>
        <taxon>lamiids</taxon>
        <taxon>Solanales</taxon>
        <taxon>Solanaceae</taxon>
        <taxon>Nicotianoideae</taxon>
        <taxon>Nicotianeae</taxon>
        <taxon>Nicotiana</taxon>
    </lineage>
</organism>
<dbReference type="InterPro" id="IPR036397">
    <property type="entry name" value="RNaseH_sf"/>
</dbReference>
<dbReference type="InterPro" id="IPR044730">
    <property type="entry name" value="RNase_H-like_dom_plant"/>
</dbReference>
<gene>
    <name evidence="3" type="ORF">A4A49_36890</name>
</gene>
<dbReference type="Pfam" id="PF13456">
    <property type="entry name" value="RVT_3"/>
    <property type="match status" value="1"/>
</dbReference>
<proteinExistence type="predicted"/>
<dbReference type="InterPro" id="IPR036691">
    <property type="entry name" value="Endo/exonu/phosph_ase_sf"/>
</dbReference>
<comment type="caution">
    <text evidence="3">The sequence shown here is derived from an EMBL/GenBank/DDBJ whole genome shotgun (WGS) entry which is preliminary data.</text>
</comment>
<dbReference type="InterPro" id="IPR002156">
    <property type="entry name" value="RNaseH_domain"/>
</dbReference>
<dbReference type="Gramene" id="OIT20762">
    <property type="protein sequence ID" value="OIT20762"/>
    <property type="gene ID" value="A4A49_36890"/>
</dbReference>
<dbReference type="Gene3D" id="3.60.10.10">
    <property type="entry name" value="Endonuclease/exonuclease/phosphatase"/>
    <property type="match status" value="1"/>
</dbReference>
<keyword evidence="4" id="KW-1185">Reference proteome</keyword>
<reference evidence="3" key="1">
    <citation type="submission" date="2016-11" db="EMBL/GenBank/DDBJ databases">
        <title>The genome of Nicotiana attenuata.</title>
        <authorList>
            <person name="Xu S."/>
            <person name="Brockmoeller T."/>
            <person name="Gaquerel E."/>
            <person name="Navarro A."/>
            <person name="Kuhl H."/>
            <person name="Gase K."/>
            <person name="Ling Z."/>
            <person name="Zhou W."/>
            <person name="Kreitzer C."/>
            <person name="Stanke M."/>
            <person name="Tang H."/>
            <person name="Lyons E."/>
            <person name="Pandey P."/>
            <person name="Pandey S.P."/>
            <person name="Timmermann B."/>
            <person name="Baldwin I.T."/>
        </authorList>
    </citation>
    <scope>NUCLEOTIDE SEQUENCE [LARGE SCALE GENOMIC DNA]</scope>
    <source>
        <strain evidence="3">UT</strain>
    </source>
</reference>
<dbReference type="InterPro" id="IPR053151">
    <property type="entry name" value="RNase_H-like"/>
</dbReference>
<dbReference type="CDD" id="cd06222">
    <property type="entry name" value="RNase_H_like"/>
    <property type="match status" value="1"/>
</dbReference>
<protein>
    <recommendedName>
        <fullName evidence="2">RNase H type-1 domain-containing protein</fullName>
    </recommendedName>
</protein>
<dbReference type="PANTHER" id="PTHR47723">
    <property type="entry name" value="OS05G0353850 PROTEIN"/>
    <property type="match status" value="1"/>
</dbReference>
<feature type="compositionally biased region" description="Polar residues" evidence="1">
    <location>
        <begin position="380"/>
        <end position="392"/>
    </location>
</feature>
<evidence type="ECO:0000256" key="1">
    <source>
        <dbReference type="SAM" id="MobiDB-lite"/>
    </source>
</evidence>
<feature type="region of interest" description="Disordered" evidence="1">
    <location>
        <begin position="380"/>
        <end position="423"/>
    </location>
</feature>
<feature type="domain" description="RNase H type-1" evidence="2">
    <location>
        <begin position="238"/>
        <end position="344"/>
    </location>
</feature>
<evidence type="ECO:0000313" key="3">
    <source>
        <dbReference type="EMBL" id="OIT20762.1"/>
    </source>
</evidence>
<dbReference type="GO" id="GO:0003676">
    <property type="term" value="F:nucleic acid binding"/>
    <property type="evidence" value="ECO:0007669"/>
    <property type="project" value="InterPro"/>
</dbReference>
<evidence type="ECO:0000259" key="2">
    <source>
        <dbReference type="Pfam" id="PF13456"/>
    </source>
</evidence>
<sequence>MTNSNGQMWCFWKGLDHSIFIANTDQQLILNMKDTCNEIGTFVTAIYAKCTPVEREDLCDSIGNIHNQINGPWCMGGDFNVIMDPDEKLGRLPHRMPKSMEFINCMEACGLSDISFIVPKYTSCNYWRPSRRIWKRKHFNLNLTKGDNNILKCIPQIVTAHDNTLLTKKPDEEEIKQAVFSMGKDSSPRPDGYNESLLEIVLQGWILKTQQCVDVVKLMLGRPCNMSFWRVEHPRKLIGGIVRDSSGDFIFAFSVPIQANRSSQPVATTVRFGVKWCIQRGYSNIHVETDSLIVTNILIKQNTNNLKLQHIINDTTALLGNTVNCISHYLREANQVADLLAKLASISGNRTSYHSQDHLTREMYRTVKTTDRAADAAYSGQSEVINNGSPGDSSEDLMLETQNSRKSELPVQQGRGNMNQEDKDFQGLWTSSSSDYFQIATDVAEIFSPAKNKILAP</sequence>
<dbReference type="Gene3D" id="3.30.420.10">
    <property type="entry name" value="Ribonuclease H-like superfamily/Ribonuclease H"/>
    <property type="match status" value="1"/>
</dbReference>